<proteinExistence type="predicted"/>
<reference evidence="1" key="1">
    <citation type="journal article" date="2022" name="Front. Microbiol.">
        <title>New perspectives on an old grouping: The genomic and phenotypic variability of Oxalobacter formigenes and the implications for calcium oxalate stone prevention.</title>
        <authorList>
            <person name="Chmiel J.A."/>
            <person name="Carr C."/>
            <person name="Stuivenberg G.A."/>
            <person name="Venema R."/>
            <person name="Chanyi R.M."/>
            <person name="Al K.F."/>
            <person name="Giguere D."/>
            <person name="Say H."/>
            <person name="Akouris P.P."/>
            <person name="Dominguez Romero S.A."/>
            <person name="Kwong A."/>
            <person name="Tai V."/>
            <person name="Koval S.F."/>
            <person name="Razvi H."/>
            <person name="Bjazevic J."/>
            <person name="Burton J.P."/>
        </authorList>
    </citation>
    <scope>NUCLEOTIDE SEQUENCE</scope>
    <source>
        <strain evidence="1">OxK</strain>
    </source>
</reference>
<name>A0A9E9LCU4_9BURK</name>
<sequence length="285" mass="29244">MMSYFISRGNLVSEVKDNGTFTIGYPSGTNKGTFAGSAGHKMLLGQNTLLEAPYSFGLTFGAEDITVTNLSGAALPEGTAYYLELQTVGDTDRIPGINRAIFARVAYINLGAPVAADSDAIAKSQTVGAGENAVLSMTEPDVPRNIVAAWTGTAVVTVRGKDEYGQDMAESSAAGTTFTGKKAFSRIDSISASAAVTGLTAGTGKVLGLPVSLQTAAHVLGEIQDDAAVATKGAFVAASAEKPAATTGDVRGTYTPAADPDGNKSFRLVMVVTDPSWRGLDQFGG</sequence>
<gene>
    <name evidence="1" type="ORF">NB646_05760</name>
</gene>
<evidence type="ECO:0000313" key="1">
    <source>
        <dbReference type="EMBL" id="WAV90379.1"/>
    </source>
</evidence>
<dbReference type="RefSeq" id="WP_269315474.1">
    <property type="nucleotide sequence ID" value="NZ_CP098251.1"/>
</dbReference>
<dbReference type="AlphaFoldDB" id="A0A9E9LCU4"/>
<accession>A0A9E9LCU4</accession>
<dbReference type="EMBL" id="CP098251">
    <property type="protein sequence ID" value="WAV90379.1"/>
    <property type="molecule type" value="Genomic_DNA"/>
</dbReference>
<protein>
    <submittedName>
        <fullName evidence="1">Uncharacterized protein</fullName>
    </submittedName>
</protein>
<organism evidence="1">
    <name type="scientific">Oxalobacter aliiformigenes</name>
    <dbReference type="NCBI Taxonomy" id="2946593"/>
    <lineage>
        <taxon>Bacteria</taxon>
        <taxon>Pseudomonadati</taxon>
        <taxon>Pseudomonadota</taxon>
        <taxon>Betaproteobacteria</taxon>
        <taxon>Burkholderiales</taxon>
        <taxon>Oxalobacteraceae</taxon>
        <taxon>Oxalobacter</taxon>
    </lineage>
</organism>
<dbReference type="Proteomes" id="UP001164819">
    <property type="component" value="Chromosome"/>
</dbReference>